<keyword evidence="8 12" id="KW-0067">ATP-binding</keyword>
<keyword evidence="6 12" id="KW-0547">Nucleotide-binding</keyword>
<evidence type="ECO:0000256" key="5">
    <source>
        <dbReference type="ARBA" id="ARBA00022598"/>
    </source>
</evidence>
<dbReference type="HAMAP" id="MF_00098">
    <property type="entry name" value="Met_tRNA_synth_type1"/>
    <property type="match status" value="1"/>
</dbReference>
<dbReference type="PRINTS" id="PR01041">
    <property type="entry name" value="TRNASYNTHMET"/>
</dbReference>
<feature type="binding site" evidence="12">
    <location>
        <position position="167"/>
    </location>
    <ligand>
        <name>Zn(2+)</name>
        <dbReference type="ChEBI" id="CHEBI:29105"/>
    </ligand>
</feature>
<evidence type="ECO:0000256" key="3">
    <source>
        <dbReference type="ARBA" id="ARBA00008258"/>
    </source>
</evidence>
<feature type="domain" description="Methionyl/Leucyl tRNA synthetase" evidence="13">
    <location>
        <begin position="16"/>
        <end position="404"/>
    </location>
</feature>
<dbReference type="Gene3D" id="2.20.28.20">
    <property type="entry name" value="Methionyl-tRNA synthetase, Zn-domain"/>
    <property type="match status" value="1"/>
</dbReference>
<evidence type="ECO:0000256" key="9">
    <source>
        <dbReference type="ARBA" id="ARBA00022917"/>
    </source>
</evidence>
<dbReference type="GO" id="GO:0046872">
    <property type="term" value="F:metal ion binding"/>
    <property type="evidence" value="ECO:0007669"/>
    <property type="project" value="UniProtKB-KW"/>
</dbReference>
<accession>A0A4D6YIR4</accession>
<comment type="cofactor">
    <cofactor evidence="12">
        <name>Zn(2+)</name>
        <dbReference type="ChEBI" id="CHEBI:29105"/>
    </cofactor>
    <text evidence="12">Binds 1 zinc ion per subunit.</text>
</comment>
<proteinExistence type="inferred from homology"/>
<dbReference type="SUPFAM" id="SSF52374">
    <property type="entry name" value="Nucleotidylyl transferase"/>
    <property type="match status" value="1"/>
</dbReference>
<dbReference type="InterPro" id="IPR029038">
    <property type="entry name" value="MetRS_Zn"/>
</dbReference>
<dbReference type="NCBIfam" id="NF001100">
    <property type="entry name" value="PRK00133.1"/>
    <property type="match status" value="1"/>
</dbReference>
<dbReference type="InterPro" id="IPR014758">
    <property type="entry name" value="Met-tRNA_synth"/>
</dbReference>
<dbReference type="NCBIfam" id="TIGR00398">
    <property type="entry name" value="metG"/>
    <property type="match status" value="1"/>
</dbReference>
<dbReference type="PANTHER" id="PTHR45765:SF1">
    <property type="entry name" value="METHIONINE--TRNA LIGASE, CYTOPLASMIC"/>
    <property type="match status" value="1"/>
</dbReference>
<dbReference type="InterPro" id="IPR023458">
    <property type="entry name" value="Met-tRNA_ligase_1"/>
</dbReference>
<name>A0A4D6YIR4_9GAMM</name>
<keyword evidence="5 12" id="KW-0436">Ligase</keyword>
<dbReference type="InterPro" id="IPR001412">
    <property type="entry name" value="aa-tRNA-synth_I_CS"/>
</dbReference>
<comment type="similarity">
    <text evidence="3 12">Belongs to the class-I aminoacyl-tRNA synthetase family. MetG type 1 subfamily.</text>
</comment>
<dbReference type="InterPro" id="IPR015413">
    <property type="entry name" value="Methionyl/Leucyl_tRNA_Synth"/>
</dbReference>
<dbReference type="Pfam" id="PF09334">
    <property type="entry name" value="tRNA-synt_1g"/>
    <property type="match status" value="1"/>
</dbReference>
<dbReference type="OrthoDB" id="9810191at2"/>
<dbReference type="AlphaFoldDB" id="A0A4D6YIR4"/>
<organism evidence="15 16">
    <name type="scientific">Buchnera aphidicola</name>
    <name type="common">Sarucallis kahawaluokalani</name>
    <dbReference type="NCBI Taxonomy" id="1241878"/>
    <lineage>
        <taxon>Bacteria</taxon>
        <taxon>Pseudomonadati</taxon>
        <taxon>Pseudomonadota</taxon>
        <taxon>Gammaproteobacteria</taxon>
        <taxon>Enterobacterales</taxon>
        <taxon>Erwiniaceae</taxon>
        <taxon>Buchnera</taxon>
    </lineage>
</organism>
<feature type="binding site" evidence="12">
    <location>
        <position position="170"/>
    </location>
    <ligand>
        <name>Zn(2+)</name>
        <dbReference type="ChEBI" id="CHEBI:29105"/>
    </ligand>
</feature>
<dbReference type="SUPFAM" id="SSF47323">
    <property type="entry name" value="Anticodon-binding domain of a subclass of class I aminoacyl-tRNA synthetases"/>
    <property type="match status" value="1"/>
</dbReference>
<keyword evidence="9 12" id="KW-0648">Protein biosynthesis</keyword>
<dbReference type="GO" id="GO:0005524">
    <property type="term" value="F:ATP binding"/>
    <property type="evidence" value="ECO:0007669"/>
    <property type="project" value="UniProtKB-UniRule"/>
</dbReference>
<evidence type="ECO:0000256" key="10">
    <source>
        <dbReference type="ARBA" id="ARBA00023146"/>
    </source>
</evidence>
<evidence type="ECO:0000256" key="7">
    <source>
        <dbReference type="ARBA" id="ARBA00022833"/>
    </source>
</evidence>
<dbReference type="SUPFAM" id="SSF57770">
    <property type="entry name" value="Methionyl-tRNA synthetase (MetRS), Zn-domain"/>
    <property type="match status" value="1"/>
</dbReference>
<feature type="domain" description="Methionyl-tRNA synthetase anticodon-binding" evidence="14">
    <location>
        <begin position="425"/>
        <end position="513"/>
    </location>
</feature>
<keyword evidence="12" id="KW-0479">Metal-binding</keyword>
<evidence type="ECO:0000256" key="2">
    <source>
        <dbReference type="ARBA" id="ARBA00004496"/>
    </source>
</evidence>
<evidence type="ECO:0000259" key="13">
    <source>
        <dbReference type="Pfam" id="PF09334"/>
    </source>
</evidence>
<dbReference type="RefSeq" id="WP_158350332.1">
    <property type="nucleotide sequence ID" value="NZ_CP032999.1"/>
</dbReference>
<sequence>MLLLYREYKYDYKKKILVTCALPYANGPIHIGHMLEHIQADIWVRYKRMLGNEVWFICADDSHGTPIILKSRKCNSHPKKVISSIFQKHIYDFNCFNISYNNYSSTHHPKNAYFLKKIYYKLKLNNLLTLKNVIQLYDVKENIFLPDRFVTGTCPFCYTNNQYGDNCDSCGSVYKTTELLDPTSNISNTCPVLRDSTHIFFNINIFQKNLYSWMHTGVLNMHSLNKMKEWFCNDLKPWNISRDIPYFGFKIPDLQNKYFYVWLDAPIAYISTFSNLCNHNQSLNFDEFWNIRSETEFYQFIGKDIVYFHTLFWPAILEVMKFRKPTKIFVHGHVTMKGMKLSKSRGKLITVNKFLNYFDSDSLRYYYASKLSSKIEDIEFNTTDFINKINSDIVNKIVNLAARSASFLNKNFNNLLSSKLENIKLYIEFTSISHKISVFFENMEFNLVIKEIIKLAEIANQYFNYKKPWTLLTKDKIKLQEICSMAINLFRIIMIYIQPIVPNLILNVEKFLLTKLDWHSINYPLLNHRISTFKSLYKRINVNCLDDLFM</sequence>
<comment type="subcellular location">
    <subcellularLocation>
        <location evidence="2 12">Cytoplasm</location>
    </subcellularLocation>
</comment>
<keyword evidence="10 12" id="KW-0030">Aminoacyl-tRNA synthetase</keyword>
<evidence type="ECO:0000313" key="16">
    <source>
        <dbReference type="Proteomes" id="UP000298685"/>
    </source>
</evidence>
<dbReference type="Proteomes" id="UP000298685">
    <property type="component" value="Chromosome"/>
</dbReference>
<dbReference type="EMBL" id="CP032999">
    <property type="protein sequence ID" value="QCI25884.1"/>
    <property type="molecule type" value="Genomic_DNA"/>
</dbReference>
<gene>
    <name evidence="12" type="primary">metG</name>
    <name evidence="15" type="ORF">D9V78_00405</name>
</gene>
<evidence type="ECO:0000256" key="1">
    <source>
        <dbReference type="ARBA" id="ARBA00003314"/>
    </source>
</evidence>
<dbReference type="InterPro" id="IPR009080">
    <property type="entry name" value="tRNAsynth_Ia_anticodon-bd"/>
</dbReference>
<evidence type="ECO:0000256" key="4">
    <source>
        <dbReference type="ARBA" id="ARBA00022490"/>
    </source>
</evidence>
<comment type="catalytic activity">
    <reaction evidence="11 12">
        <text>tRNA(Met) + L-methionine + ATP = L-methionyl-tRNA(Met) + AMP + diphosphate</text>
        <dbReference type="Rhea" id="RHEA:13481"/>
        <dbReference type="Rhea" id="RHEA-COMP:9667"/>
        <dbReference type="Rhea" id="RHEA-COMP:9698"/>
        <dbReference type="ChEBI" id="CHEBI:30616"/>
        <dbReference type="ChEBI" id="CHEBI:33019"/>
        <dbReference type="ChEBI" id="CHEBI:57844"/>
        <dbReference type="ChEBI" id="CHEBI:78442"/>
        <dbReference type="ChEBI" id="CHEBI:78530"/>
        <dbReference type="ChEBI" id="CHEBI:456215"/>
        <dbReference type="EC" id="6.1.1.10"/>
    </reaction>
</comment>
<dbReference type="GO" id="GO:0005829">
    <property type="term" value="C:cytosol"/>
    <property type="evidence" value="ECO:0007669"/>
    <property type="project" value="TreeGrafter"/>
</dbReference>
<evidence type="ECO:0000313" key="15">
    <source>
        <dbReference type="EMBL" id="QCI25884.1"/>
    </source>
</evidence>
<evidence type="ECO:0000256" key="11">
    <source>
        <dbReference type="ARBA" id="ARBA00047364"/>
    </source>
</evidence>
<reference evidence="15 16" key="1">
    <citation type="submission" date="2018-10" db="EMBL/GenBank/DDBJ databases">
        <title>Comparative functional genomics of the obligate endosymbiont Buchnera aphidicola.</title>
        <authorList>
            <person name="Chong R.A."/>
        </authorList>
    </citation>
    <scope>NUCLEOTIDE SEQUENCE [LARGE SCALE GENOMIC DNA]</scope>
    <source>
        <strain evidence="15 16">Ska</strain>
    </source>
</reference>
<comment type="function">
    <text evidence="1 12">Is required not only for elongation of protein synthesis but also for the initiation of all mRNA translation through initiator tRNA(fMet) aminoacylation.</text>
</comment>
<dbReference type="Pfam" id="PF19303">
    <property type="entry name" value="Anticodon_3"/>
    <property type="match status" value="1"/>
</dbReference>
<dbReference type="InterPro" id="IPR033911">
    <property type="entry name" value="MetRS_core"/>
</dbReference>
<evidence type="ECO:0000256" key="6">
    <source>
        <dbReference type="ARBA" id="ARBA00022741"/>
    </source>
</evidence>
<keyword evidence="4 12" id="KW-0963">Cytoplasm</keyword>
<feature type="binding site" evidence="12">
    <location>
        <position position="157"/>
    </location>
    <ligand>
        <name>Zn(2+)</name>
        <dbReference type="ChEBI" id="CHEBI:29105"/>
    </ligand>
</feature>
<dbReference type="PROSITE" id="PS00178">
    <property type="entry name" value="AA_TRNA_LIGASE_I"/>
    <property type="match status" value="1"/>
</dbReference>
<comment type="subunit">
    <text evidence="12">Monomer.</text>
</comment>
<feature type="binding site" evidence="12">
    <location>
        <position position="154"/>
    </location>
    <ligand>
        <name>Zn(2+)</name>
        <dbReference type="ChEBI" id="CHEBI:29105"/>
    </ligand>
</feature>
<keyword evidence="7 12" id="KW-0862">Zinc</keyword>
<feature type="binding site" evidence="12">
    <location>
        <position position="343"/>
    </location>
    <ligand>
        <name>ATP</name>
        <dbReference type="ChEBI" id="CHEBI:30616"/>
    </ligand>
</feature>
<dbReference type="GO" id="GO:0006431">
    <property type="term" value="P:methionyl-tRNA aminoacylation"/>
    <property type="evidence" value="ECO:0007669"/>
    <property type="project" value="UniProtKB-UniRule"/>
</dbReference>
<dbReference type="Gene3D" id="3.40.50.620">
    <property type="entry name" value="HUPs"/>
    <property type="match status" value="1"/>
</dbReference>
<evidence type="ECO:0000259" key="14">
    <source>
        <dbReference type="Pfam" id="PF19303"/>
    </source>
</evidence>
<evidence type="ECO:0000256" key="8">
    <source>
        <dbReference type="ARBA" id="ARBA00022840"/>
    </source>
</evidence>
<dbReference type="EC" id="6.1.1.10" evidence="12"/>
<feature type="short sequence motif" description="'KMSKS' region" evidence="12">
    <location>
        <begin position="340"/>
        <end position="344"/>
    </location>
</feature>
<protein>
    <recommendedName>
        <fullName evidence="12">Methionine--tRNA ligase</fullName>
        <ecNumber evidence="12">6.1.1.10</ecNumber>
    </recommendedName>
    <alternativeName>
        <fullName evidence="12">Methionyl-tRNA synthetase</fullName>
        <shortName evidence="12">MetRS</shortName>
    </alternativeName>
</protein>
<dbReference type="InterPro" id="IPR014729">
    <property type="entry name" value="Rossmann-like_a/b/a_fold"/>
</dbReference>
<evidence type="ECO:0000256" key="12">
    <source>
        <dbReference type="HAMAP-Rule" id="MF_00098"/>
    </source>
</evidence>
<dbReference type="FunFam" id="2.20.28.20:FF:000001">
    <property type="entry name" value="Methionine--tRNA ligase"/>
    <property type="match status" value="1"/>
</dbReference>
<dbReference type="InterPro" id="IPR041872">
    <property type="entry name" value="Anticodon_Met"/>
</dbReference>
<dbReference type="Gene3D" id="1.10.730.10">
    <property type="entry name" value="Isoleucyl-tRNA Synthetase, Domain 1"/>
    <property type="match status" value="1"/>
</dbReference>
<dbReference type="PANTHER" id="PTHR45765">
    <property type="entry name" value="METHIONINE--TRNA LIGASE"/>
    <property type="match status" value="1"/>
</dbReference>
<feature type="short sequence motif" description="'HIGH' region" evidence="12">
    <location>
        <begin position="23"/>
        <end position="33"/>
    </location>
</feature>
<dbReference type="GO" id="GO:0004825">
    <property type="term" value="F:methionine-tRNA ligase activity"/>
    <property type="evidence" value="ECO:0007669"/>
    <property type="project" value="UniProtKB-UniRule"/>
</dbReference>